<dbReference type="GO" id="GO:0016705">
    <property type="term" value="F:oxidoreductase activity, acting on paired donors, with incorporation or reduction of molecular oxygen"/>
    <property type="evidence" value="ECO:0007669"/>
    <property type="project" value="UniProtKB-ARBA"/>
</dbReference>
<dbReference type="GO" id="GO:0046872">
    <property type="term" value="F:metal ion binding"/>
    <property type="evidence" value="ECO:0007669"/>
    <property type="project" value="UniProtKB-KW"/>
</dbReference>
<proteinExistence type="inferred from homology"/>
<dbReference type="PANTHER" id="PTHR21496:SF0">
    <property type="entry name" value="RIESKE DOMAIN-CONTAINING PROTEIN"/>
    <property type="match status" value="1"/>
</dbReference>
<accession>A0A849BLT6</accession>
<comment type="cofactor">
    <cofactor evidence="5">
        <name>[2Fe-2S] cluster</name>
        <dbReference type="ChEBI" id="CHEBI:190135"/>
    </cofactor>
</comment>
<evidence type="ECO:0000256" key="1">
    <source>
        <dbReference type="ARBA" id="ARBA00022714"/>
    </source>
</evidence>
<evidence type="ECO:0000256" key="6">
    <source>
        <dbReference type="ARBA" id="ARBA00038001"/>
    </source>
</evidence>
<keyword evidence="9" id="KW-1185">Reference proteome</keyword>
<evidence type="ECO:0000256" key="5">
    <source>
        <dbReference type="ARBA" id="ARBA00034078"/>
    </source>
</evidence>
<protein>
    <submittedName>
        <fullName evidence="8">Rieske 2Fe-2S domain-containing protein</fullName>
    </submittedName>
</protein>
<organism evidence="8 9">
    <name type="scientific">Pseudokineococcus marinus</name>
    <dbReference type="NCBI Taxonomy" id="351215"/>
    <lineage>
        <taxon>Bacteria</taxon>
        <taxon>Bacillati</taxon>
        <taxon>Actinomycetota</taxon>
        <taxon>Actinomycetes</taxon>
        <taxon>Kineosporiales</taxon>
        <taxon>Kineosporiaceae</taxon>
        <taxon>Pseudokineococcus</taxon>
    </lineage>
</organism>
<reference evidence="8 9" key="1">
    <citation type="submission" date="2020-05" db="EMBL/GenBank/DDBJ databases">
        <title>MicrobeNet Type strains.</title>
        <authorList>
            <person name="Nicholson A.C."/>
        </authorList>
    </citation>
    <scope>NUCLEOTIDE SEQUENCE [LARGE SCALE GENOMIC DNA]</scope>
    <source>
        <strain evidence="8 9">JCM 14547</strain>
    </source>
</reference>
<dbReference type="PANTHER" id="PTHR21496">
    <property type="entry name" value="FERREDOXIN-RELATED"/>
    <property type="match status" value="1"/>
</dbReference>
<dbReference type="GO" id="GO:0051537">
    <property type="term" value="F:2 iron, 2 sulfur cluster binding"/>
    <property type="evidence" value="ECO:0007669"/>
    <property type="project" value="UniProtKB-KW"/>
</dbReference>
<dbReference type="GO" id="GO:0004497">
    <property type="term" value="F:monooxygenase activity"/>
    <property type="evidence" value="ECO:0007669"/>
    <property type="project" value="UniProtKB-ARBA"/>
</dbReference>
<dbReference type="InterPro" id="IPR036922">
    <property type="entry name" value="Rieske_2Fe-2S_sf"/>
</dbReference>
<keyword evidence="2" id="KW-0479">Metal-binding</keyword>
<feature type="domain" description="Rieske" evidence="7">
    <location>
        <begin position="18"/>
        <end position="112"/>
    </location>
</feature>
<name>A0A849BLT6_9ACTN</name>
<dbReference type="EMBL" id="JABEMA010000031">
    <property type="protein sequence ID" value="NNH22283.1"/>
    <property type="molecule type" value="Genomic_DNA"/>
</dbReference>
<keyword evidence="4" id="KW-0411">Iron-sulfur</keyword>
<dbReference type="Gene3D" id="2.102.10.10">
    <property type="entry name" value="Rieske [2Fe-2S] iron-sulphur domain"/>
    <property type="match status" value="1"/>
</dbReference>
<dbReference type="Proteomes" id="UP000555552">
    <property type="component" value="Unassembled WGS sequence"/>
</dbReference>
<keyword evidence="3" id="KW-0408">Iron</keyword>
<evidence type="ECO:0000313" key="9">
    <source>
        <dbReference type="Proteomes" id="UP000555552"/>
    </source>
</evidence>
<dbReference type="Pfam" id="PF00355">
    <property type="entry name" value="Rieske"/>
    <property type="match status" value="1"/>
</dbReference>
<comment type="similarity">
    <text evidence="6">Belongs to the bacterial ring-hydroxylating dioxygenase ferredoxin component family.</text>
</comment>
<gene>
    <name evidence="8" type="ORF">HLB09_04115</name>
</gene>
<evidence type="ECO:0000256" key="3">
    <source>
        <dbReference type="ARBA" id="ARBA00023004"/>
    </source>
</evidence>
<comment type="caution">
    <text evidence="8">The sequence shown here is derived from an EMBL/GenBank/DDBJ whole genome shotgun (WGS) entry which is preliminary data.</text>
</comment>
<keyword evidence="1" id="KW-0001">2Fe-2S</keyword>
<sequence>MTTAAPGAVADPPGAAGVDVGPLEDFAVGEGRAVVVEGRQVAVFRHRDGRLSALDAVCPHSGGPLADGQTDDRVVVCPLHLNVFELATGRSCSGQRDVAAHAATLEDGRVRVVLGGAPDPGRAPRP</sequence>
<evidence type="ECO:0000259" key="7">
    <source>
        <dbReference type="PROSITE" id="PS51296"/>
    </source>
</evidence>
<evidence type="ECO:0000256" key="2">
    <source>
        <dbReference type="ARBA" id="ARBA00022723"/>
    </source>
</evidence>
<dbReference type="SUPFAM" id="SSF50022">
    <property type="entry name" value="ISP domain"/>
    <property type="match status" value="1"/>
</dbReference>
<dbReference type="PROSITE" id="PS51296">
    <property type="entry name" value="RIESKE"/>
    <property type="match status" value="1"/>
</dbReference>
<dbReference type="InterPro" id="IPR017941">
    <property type="entry name" value="Rieske_2Fe-2S"/>
</dbReference>
<evidence type="ECO:0000313" key="8">
    <source>
        <dbReference type="EMBL" id="NNH22283.1"/>
    </source>
</evidence>
<evidence type="ECO:0000256" key="4">
    <source>
        <dbReference type="ARBA" id="ARBA00023014"/>
    </source>
</evidence>
<dbReference type="AlphaFoldDB" id="A0A849BLT6"/>